<keyword evidence="7" id="KW-1185">Reference proteome</keyword>
<dbReference type="PROSITE" id="PS01124">
    <property type="entry name" value="HTH_ARAC_FAMILY_2"/>
    <property type="match status" value="1"/>
</dbReference>
<dbReference type="PROSITE" id="PS00041">
    <property type="entry name" value="HTH_ARAC_FAMILY_1"/>
    <property type="match status" value="1"/>
</dbReference>
<accession>A0ABS7HPW8</accession>
<name>A0ABS7HPW8_9MICO</name>
<sequence length="287" mass="31289">MERADGFERERLSVVPRPLVEAALVRPVTRRMVVTDAGYFPRAEHHARHRPAGATETIVIVCVSGAGWVEAGGVRTRVGSSTAIVIPGGVAHSYGASTSDPWTIWWCHVRGTDVPELVDAVGVRPDRLALSLREVDRVTSLLDEISVALARDTTPARLTATAGIAWRLFTQLSVDRVLPGEGAPVERAMRYLEERVDGRVQVAELAAMVGVSPSHLAALFRDATGGGVLAYHNALKMARARSLLDTTDLPVAEIGRLVGLDDPFYFSRQFRRTHGMSPRAYRSHRKG</sequence>
<dbReference type="SUPFAM" id="SSF51215">
    <property type="entry name" value="Regulatory protein AraC"/>
    <property type="match status" value="1"/>
</dbReference>
<dbReference type="Gene3D" id="1.10.10.60">
    <property type="entry name" value="Homeodomain-like"/>
    <property type="match status" value="2"/>
</dbReference>
<keyword evidence="2" id="KW-0238">DNA-binding</keyword>
<organism evidence="6 7">
    <name type="scientific">Microbacterium jejuense</name>
    <dbReference type="NCBI Taxonomy" id="1263637"/>
    <lineage>
        <taxon>Bacteria</taxon>
        <taxon>Bacillati</taxon>
        <taxon>Actinomycetota</taxon>
        <taxon>Actinomycetes</taxon>
        <taxon>Micrococcales</taxon>
        <taxon>Microbacteriaceae</taxon>
        <taxon>Microbacterium</taxon>
    </lineage>
</organism>
<dbReference type="Proteomes" id="UP001196843">
    <property type="component" value="Unassembled WGS sequence"/>
</dbReference>
<dbReference type="InterPro" id="IPR009057">
    <property type="entry name" value="Homeodomain-like_sf"/>
</dbReference>
<evidence type="ECO:0000256" key="1">
    <source>
        <dbReference type="ARBA" id="ARBA00023015"/>
    </source>
</evidence>
<dbReference type="SMART" id="SM00342">
    <property type="entry name" value="HTH_ARAC"/>
    <property type="match status" value="1"/>
</dbReference>
<reference evidence="6 7" key="1">
    <citation type="journal article" date="2021" name="MBio">
        <title>Poor Competitiveness of Bradyrhizobium in Pigeon Pea Root Colonization in Indian Soils.</title>
        <authorList>
            <person name="Chalasani D."/>
            <person name="Basu A."/>
            <person name="Pullabhotla S.V.S.R.N."/>
            <person name="Jorrin B."/>
            <person name="Neal A.L."/>
            <person name="Poole P.S."/>
            <person name="Podile A.R."/>
            <person name="Tkacz A."/>
        </authorList>
    </citation>
    <scope>NUCLEOTIDE SEQUENCE [LARGE SCALE GENOMIC DNA]</scope>
    <source>
        <strain evidence="6 7">HU14</strain>
    </source>
</reference>
<evidence type="ECO:0000256" key="3">
    <source>
        <dbReference type="ARBA" id="ARBA00023159"/>
    </source>
</evidence>
<dbReference type="InterPro" id="IPR050204">
    <property type="entry name" value="AraC_XylS_family_regulators"/>
</dbReference>
<comment type="caution">
    <text evidence="6">The sequence shown here is derived from an EMBL/GenBank/DDBJ whole genome shotgun (WGS) entry which is preliminary data.</text>
</comment>
<dbReference type="Pfam" id="PF12833">
    <property type="entry name" value="HTH_18"/>
    <property type="match status" value="1"/>
</dbReference>
<dbReference type="SUPFAM" id="SSF46689">
    <property type="entry name" value="Homeodomain-like"/>
    <property type="match status" value="2"/>
</dbReference>
<dbReference type="PANTHER" id="PTHR46796:SF7">
    <property type="entry name" value="ARAC FAMILY TRANSCRIPTIONAL REGULATOR"/>
    <property type="match status" value="1"/>
</dbReference>
<dbReference type="Pfam" id="PF02311">
    <property type="entry name" value="AraC_binding"/>
    <property type="match status" value="1"/>
</dbReference>
<dbReference type="PANTHER" id="PTHR46796">
    <property type="entry name" value="HTH-TYPE TRANSCRIPTIONAL ACTIVATOR RHAS-RELATED"/>
    <property type="match status" value="1"/>
</dbReference>
<dbReference type="InterPro" id="IPR037923">
    <property type="entry name" value="HTH-like"/>
</dbReference>
<gene>
    <name evidence="6" type="ORF">JNB62_15090</name>
</gene>
<evidence type="ECO:0000313" key="7">
    <source>
        <dbReference type="Proteomes" id="UP001196843"/>
    </source>
</evidence>
<dbReference type="CDD" id="cd06986">
    <property type="entry name" value="cupin_MmsR-like_N"/>
    <property type="match status" value="1"/>
</dbReference>
<dbReference type="InterPro" id="IPR003313">
    <property type="entry name" value="AraC-bd"/>
</dbReference>
<dbReference type="Gene3D" id="2.60.120.280">
    <property type="entry name" value="Regulatory protein AraC"/>
    <property type="match status" value="1"/>
</dbReference>
<evidence type="ECO:0000256" key="2">
    <source>
        <dbReference type="ARBA" id="ARBA00023125"/>
    </source>
</evidence>
<evidence type="ECO:0000259" key="5">
    <source>
        <dbReference type="PROSITE" id="PS01124"/>
    </source>
</evidence>
<keyword evidence="4" id="KW-0804">Transcription</keyword>
<dbReference type="EMBL" id="JAEUAW010000013">
    <property type="protein sequence ID" value="MBW9095012.1"/>
    <property type="molecule type" value="Genomic_DNA"/>
</dbReference>
<proteinExistence type="predicted"/>
<evidence type="ECO:0000256" key="4">
    <source>
        <dbReference type="ARBA" id="ARBA00023163"/>
    </source>
</evidence>
<dbReference type="InterPro" id="IPR018060">
    <property type="entry name" value="HTH_AraC"/>
</dbReference>
<protein>
    <submittedName>
        <fullName evidence="6">AraC family transcriptional regulator</fullName>
    </submittedName>
</protein>
<keyword evidence="1" id="KW-0805">Transcription regulation</keyword>
<feature type="domain" description="HTH araC/xylS-type" evidence="5">
    <location>
        <begin position="186"/>
        <end position="284"/>
    </location>
</feature>
<dbReference type="InterPro" id="IPR018062">
    <property type="entry name" value="HTH_AraC-typ_CS"/>
</dbReference>
<evidence type="ECO:0000313" key="6">
    <source>
        <dbReference type="EMBL" id="MBW9095012.1"/>
    </source>
</evidence>
<keyword evidence="3" id="KW-0010">Activator</keyword>